<protein>
    <recommendedName>
        <fullName evidence="3">HTH cro/C1-type domain-containing protein</fullName>
    </recommendedName>
</protein>
<evidence type="ECO:0000313" key="1">
    <source>
        <dbReference type="EMBL" id="TJY67124.1"/>
    </source>
</evidence>
<dbReference type="EMBL" id="SUKA01000002">
    <property type="protein sequence ID" value="TJY67124.1"/>
    <property type="molecule type" value="Genomic_DNA"/>
</dbReference>
<dbReference type="Proteomes" id="UP000309872">
    <property type="component" value="Unassembled WGS sequence"/>
</dbReference>
<comment type="caution">
    <text evidence="1">The sequence shown here is derived from an EMBL/GenBank/DDBJ whole genome shotgun (WGS) entry which is preliminary data.</text>
</comment>
<dbReference type="OrthoDB" id="1098513at2"/>
<keyword evidence="2" id="KW-1185">Reference proteome</keyword>
<accession>A0A4U0H726</accession>
<sequence length="98" mass="11527">MRLPIKISSIDLYIINTVRAIRKELKLTQRDVSKVLNPLTDNNILGPIESRYNKETYNDEQLNKVAHLFTKKGNKEYTLKDFYPNKSLTEEFVEKIII</sequence>
<dbReference type="RefSeq" id="WP_136820472.1">
    <property type="nucleotide sequence ID" value="NZ_BMJX01000002.1"/>
</dbReference>
<organism evidence="1 2">
    <name type="scientific">Sphingobacterium alkalisoli</name>
    <dbReference type="NCBI Taxonomy" id="1874115"/>
    <lineage>
        <taxon>Bacteria</taxon>
        <taxon>Pseudomonadati</taxon>
        <taxon>Bacteroidota</taxon>
        <taxon>Sphingobacteriia</taxon>
        <taxon>Sphingobacteriales</taxon>
        <taxon>Sphingobacteriaceae</taxon>
        <taxon>Sphingobacterium</taxon>
    </lineage>
</organism>
<evidence type="ECO:0000313" key="2">
    <source>
        <dbReference type="Proteomes" id="UP000309872"/>
    </source>
</evidence>
<reference evidence="1 2" key="1">
    <citation type="submission" date="2019-04" db="EMBL/GenBank/DDBJ databases">
        <title>Sphingobacterium olei sp. nov., isolated from oil-contaminated soil.</title>
        <authorList>
            <person name="Liu B."/>
        </authorList>
    </citation>
    <scope>NUCLEOTIDE SEQUENCE [LARGE SCALE GENOMIC DNA]</scope>
    <source>
        <strain evidence="1 2">Y3L14</strain>
    </source>
</reference>
<proteinExistence type="predicted"/>
<gene>
    <name evidence="1" type="ORF">FAZ19_09575</name>
</gene>
<evidence type="ECO:0008006" key="3">
    <source>
        <dbReference type="Google" id="ProtNLM"/>
    </source>
</evidence>
<name>A0A4U0H726_9SPHI</name>
<dbReference type="AlphaFoldDB" id="A0A4U0H726"/>